<evidence type="ECO:0000313" key="7">
    <source>
        <dbReference type="Proteomes" id="UP000195402"/>
    </source>
</evidence>
<dbReference type="Proteomes" id="UP000195402">
    <property type="component" value="Unassembled WGS sequence"/>
</dbReference>
<keyword evidence="7" id="KW-1185">Reference proteome</keyword>
<evidence type="ECO:0000256" key="4">
    <source>
        <dbReference type="SAM" id="SignalP"/>
    </source>
</evidence>
<dbReference type="InterPro" id="IPR006501">
    <property type="entry name" value="Pectinesterase_inhib_dom"/>
</dbReference>
<keyword evidence="1 4" id="KW-0732">Signal</keyword>
<dbReference type="OMA" id="CECEDEW"/>
<sequence>MANPSSTCFILIFSVLIFSLFLHVSASSISTQATKELIDKICYQTDNYAFCKQFFDSNPSTASSDIAGLTQITLESILNKDPEILRAIQELTFKERDVIILEGLKQCREFYQGHLSNFEDAFRALNSKEYHEVIRLEFDVQKEPGNCENALNKVPGHKSPLKEKNEIMARLSKIALVTASLLV</sequence>
<evidence type="ECO:0000256" key="1">
    <source>
        <dbReference type="ARBA" id="ARBA00022729"/>
    </source>
</evidence>
<feature type="chain" id="PRO_5012465129" evidence="4">
    <location>
        <begin position="27"/>
        <end position="183"/>
    </location>
</feature>
<accession>A0A200R208</accession>
<dbReference type="SMART" id="SM00856">
    <property type="entry name" value="PMEI"/>
    <property type="match status" value="1"/>
</dbReference>
<reference evidence="6 7" key="1">
    <citation type="journal article" date="2017" name="Mol. Plant">
        <title>The Genome of Medicinal Plant Macleaya cordata Provides New Insights into Benzylisoquinoline Alkaloids Metabolism.</title>
        <authorList>
            <person name="Liu X."/>
            <person name="Liu Y."/>
            <person name="Huang P."/>
            <person name="Ma Y."/>
            <person name="Qing Z."/>
            <person name="Tang Q."/>
            <person name="Cao H."/>
            <person name="Cheng P."/>
            <person name="Zheng Y."/>
            <person name="Yuan Z."/>
            <person name="Zhou Y."/>
            <person name="Liu J."/>
            <person name="Tang Z."/>
            <person name="Zhuo Y."/>
            <person name="Zhang Y."/>
            <person name="Yu L."/>
            <person name="Huang J."/>
            <person name="Yang P."/>
            <person name="Peng Q."/>
            <person name="Zhang J."/>
            <person name="Jiang W."/>
            <person name="Zhang Z."/>
            <person name="Lin K."/>
            <person name="Ro D.K."/>
            <person name="Chen X."/>
            <person name="Xiong X."/>
            <person name="Shang Y."/>
            <person name="Huang S."/>
            <person name="Zeng J."/>
        </authorList>
    </citation>
    <scope>NUCLEOTIDE SEQUENCE [LARGE SCALE GENOMIC DNA]</scope>
    <source>
        <strain evidence="7">cv. BLH2017</strain>
        <tissue evidence="6">Root</tissue>
    </source>
</reference>
<name>A0A200R208_MACCD</name>
<organism evidence="6 7">
    <name type="scientific">Macleaya cordata</name>
    <name type="common">Five-seeded plume-poppy</name>
    <name type="synonym">Bocconia cordata</name>
    <dbReference type="NCBI Taxonomy" id="56857"/>
    <lineage>
        <taxon>Eukaryota</taxon>
        <taxon>Viridiplantae</taxon>
        <taxon>Streptophyta</taxon>
        <taxon>Embryophyta</taxon>
        <taxon>Tracheophyta</taxon>
        <taxon>Spermatophyta</taxon>
        <taxon>Magnoliopsida</taxon>
        <taxon>Ranunculales</taxon>
        <taxon>Papaveraceae</taxon>
        <taxon>Papaveroideae</taxon>
        <taxon>Macleaya</taxon>
    </lineage>
</organism>
<comment type="caution">
    <text evidence="6">The sequence shown here is derived from an EMBL/GenBank/DDBJ whole genome shotgun (WGS) entry which is preliminary data.</text>
</comment>
<dbReference type="InParanoid" id="A0A200R208"/>
<dbReference type="Gene3D" id="1.20.140.40">
    <property type="entry name" value="Invertase/pectin methylesterase inhibitor family protein"/>
    <property type="match status" value="1"/>
</dbReference>
<dbReference type="GO" id="GO:0046910">
    <property type="term" value="F:pectinesterase inhibitor activity"/>
    <property type="evidence" value="ECO:0007669"/>
    <property type="project" value="InterPro"/>
</dbReference>
<dbReference type="Pfam" id="PF04043">
    <property type="entry name" value="PMEI"/>
    <property type="match status" value="1"/>
</dbReference>
<dbReference type="FunCoup" id="A0A200R208">
    <property type="interactions" value="1"/>
</dbReference>
<dbReference type="AlphaFoldDB" id="A0A200R208"/>
<evidence type="ECO:0000256" key="3">
    <source>
        <dbReference type="ARBA" id="ARBA00038471"/>
    </source>
</evidence>
<dbReference type="FunFam" id="1.20.140.40:FF:000008">
    <property type="entry name" value="Invertase/pectin methylesterase inhibitor family protein"/>
    <property type="match status" value="1"/>
</dbReference>
<feature type="domain" description="Pectinesterase inhibitor" evidence="5">
    <location>
        <begin position="33"/>
        <end position="178"/>
    </location>
</feature>
<dbReference type="OrthoDB" id="1094948at2759"/>
<dbReference type="SUPFAM" id="SSF101148">
    <property type="entry name" value="Plant invertase/pectin methylesterase inhibitor"/>
    <property type="match status" value="1"/>
</dbReference>
<dbReference type="InterPro" id="IPR052421">
    <property type="entry name" value="PCW_Enzyme_Inhibitor"/>
</dbReference>
<dbReference type="InterPro" id="IPR034086">
    <property type="entry name" value="PMEI_plant"/>
</dbReference>
<gene>
    <name evidence="6" type="ORF">BVC80_1543g151</name>
</gene>
<dbReference type="EMBL" id="MVGT01000481">
    <property type="protein sequence ID" value="OVA16708.1"/>
    <property type="molecule type" value="Genomic_DNA"/>
</dbReference>
<feature type="signal peptide" evidence="4">
    <location>
        <begin position="1"/>
        <end position="26"/>
    </location>
</feature>
<dbReference type="PANTHER" id="PTHR36710:SF18">
    <property type="entry name" value="PECTINESTERASE INHIBITOR 5-RELATED"/>
    <property type="match status" value="1"/>
</dbReference>
<proteinExistence type="inferred from homology"/>
<evidence type="ECO:0000259" key="5">
    <source>
        <dbReference type="SMART" id="SM00856"/>
    </source>
</evidence>
<dbReference type="NCBIfam" id="TIGR01614">
    <property type="entry name" value="PME_inhib"/>
    <property type="match status" value="1"/>
</dbReference>
<dbReference type="PANTHER" id="PTHR36710">
    <property type="entry name" value="PECTINESTERASE INHIBITOR-LIKE"/>
    <property type="match status" value="1"/>
</dbReference>
<keyword evidence="2" id="KW-1015">Disulfide bond</keyword>
<protein>
    <submittedName>
        <fullName evidence="6">Pectinesterase inhibitor domain</fullName>
    </submittedName>
</protein>
<dbReference type="InterPro" id="IPR035513">
    <property type="entry name" value="Invertase/methylesterase_inhib"/>
</dbReference>
<dbReference type="STRING" id="56857.A0A200R208"/>
<dbReference type="CDD" id="cd15797">
    <property type="entry name" value="PMEI"/>
    <property type="match status" value="1"/>
</dbReference>
<comment type="similarity">
    <text evidence="3">Belongs to the PMEI family.</text>
</comment>
<evidence type="ECO:0000256" key="2">
    <source>
        <dbReference type="ARBA" id="ARBA00023157"/>
    </source>
</evidence>
<evidence type="ECO:0000313" key="6">
    <source>
        <dbReference type="EMBL" id="OVA16708.1"/>
    </source>
</evidence>